<dbReference type="RefSeq" id="WP_146882352.1">
    <property type="nucleotide sequence ID" value="NZ_BJXB01000002.1"/>
</dbReference>
<gene>
    <name evidence="2" type="ORF">DC3_07020</name>
</gene>
<feature type="signal peptide" evidence="1">
    <location>
        <begin position="1"/>
        <end position="17"/>
    </location>
</feature>
<dbReference type="EMBL" id="BJXB01000002">
    <property type="protein sequence ID" value="GEM45067.1"/>
    <property type="molecule type" value="Genomic_DNA"/>
</dbReference>
<feature type="chain" id="PRO_5022147915" description="DUF2785 domain-containing protein" evidence="1">
    <location>
        <begin position="18"/>
        <end position="300"/>
    </location>
</feature>
<dbReference type="OrthoDB" id="7619731at2"/>
<evidence type="ECO:0000256" key="1">
    <source>
        <dbReference type="SAM" id="SignalP"/>
    </source>
</evidence>
<proteinExistence type="predicted"/>
<accession>A0A511MY57</accession>
<evidence type="ECO:0008006" key="4">
    <source>
        <dbReference type="Google" id="ProtNLM"/>
    </source>
</evidence>
<organism evidence="2 3">
    <name type="scientific">Deinococcus cellulosilyticus (strain DSM 18568 / NBRC 106333 / KACC 11606 / 5516J-15)</name>
    <dbReference type="NCBI Taxonomy" id="1223518"/>
    <lineage>
        <taxon>Bacteria</taxon>
        <taxon>Thermotogati</taxon>
        <taxon>Deinococcota</taxon>
        <taxon>Deinococci</taxon>
        <taxon>Deinococcales</taxon>
        <taxon>Deinococcaceae</taxon>
        <taxon>Deinococcus</taxon>
    </lineage>
</organism>
<keyword evidence="3" id="KW-1185">Reference proteome</keyword>
<protein>
    <recommendedName>
        <fullName evidence="4">DUF2785 domain-containing protein</fullName>
    </recommendedName>
</protein>
<dbReference type="AlphaFoldDB" id="A0A511MY57"/>
<keyword evidence="1" id="KW-0732">Signal</keyword>
<sequence>MKKWLLTLVLLSLPAFAQEQCGKAPYDADFWQNVRSGQLPEGQSADALSDVLVQCLASPDPVLRDNLGYEIYASWLRGGALTDEGARKLTTALLAGLKSGLGEQGTSSVFRRTFSALILSEVMRRDARSRFLLDAEFSGVVEGIAVHLTGEKDLRARTDTEGWMHGVAHAADVLWRIAENPRTTQQDLDVLLAALSSKVAPDQEVFYTHNEPERMARVITTLVARGDYPTEKLEDWISGLLYGTTWRSSFDSEKGMARLHNTRQFFQALYFQLLFPAPESDQARALEGPIRRGLNTLDLY</sequence>
<evidence type="ECO:0000313" key="3">
    <source>
        <dbReference type="Proteomes" id="UP000321306"/>
    </source>
</evidence>
<reference evidence="2 3" key="1">
    <citation type="submission" date="2019-07" db="EMBL/GenBank/DDBJ databases">
        <title>Whole genome shotgun sequence of Deinococcus cellulosilyticus NBRC 106333.</title>
        <authorList>
            <person name="Hosoyama A."/>
            <person name="Uohara A."/>
            <person name="Ohji S."/>
            <person name="Ichikawa N."/>
        </authorList>
    </citation>
    <scope>NUCLEOTIDE SEQUENCE [LARGE SCALE GENOMIC DNA]</scope>
    <source>
        <strain evidence="2 3">NBRC 106333</strain>
    </source>
</reference>
<name>A0A511MY57_DEIC1</name>
<dbReference type="Pfam" id="PF10978">
    <property type="entry name" value="DUF2785"/>
    <property type="match status" value="1"/>
</dbReference>
<evidence type="ECO:0000313" key="2">
    <source>
        <dbReference type="EMBL" id="GEM45067.1"/>
    </source>
</evidence>
<dbReference type="Proteomes" id="UP000321306">
    <property type="component" value="Unassembled WGS sequence"/>
</dbReference>
<dbReference type="InterPro" id="IPR021247">
    <property type="entry name" value="DUF2785"/>
</dbReference>
<comment type="caution">
    <text evidence="2">The sequence shown here is derived from an EMBL/GenBank/DDBJ whole genome shotgun (WGS) entry which is preliminary data.</text>
</comment>